<comment type="cofactor">
    <cofactor evidence="1">
        <name>Fe(2+)</name>
        <dbReference type="ChEBI" id="CHEBI:29033"/>
    </cofactor>
</comment>
<keyword evidence="6" id="KW-1185">Reference proteome</keyword>
<dbReference type="PANTHER" id="PTHR10696">
    <property type="entry name" value="GAMMA-BUTYROBETAINE HYDROXYLASE-RELATED"/>
    <property type="match status" value="1"/>
</dbReference>
<feature type="domain" description="TauD/TfdA-like" evidence="4">
    <location>
        <begin position="84"/>
        <end position="264"/>
    </location>
</feature>
<evidence type="ECO:0000313" key="6">
    <source>
        <dbReference type="Proteomes" id="UP001214757"/>
    </source>
</evidence>
<dbReference type="GO" id="GO:0051213">
    <property type="term" value="F:dioxygenase activity"/>
    <property type="evidence" value="ECO:0007669"/>
    <property type="project" value="UniProtKB-KW"/>
</dbReference>
<evidence type="ECO:0000259" key="4">
    <source>
        <dbReference type="Pfam" id="PF02668"/>
    </source>
</evidence>
<proteinExistence type="predicted"/>
<gene>
    <name evidence="5" type="ORF">PSI22_02630</name>
</gene>
<keyword evidence="2" id="KW-0560">Oxidoreductase</keyword>
<dbReference type="SUPFAM" id="SSF51197">
    <property type="entry name" value="Clavaminate synthase-like"/>
    <property type="match status" value="1"/>
</dbReference>
<comment type="caution">
    <text evidence="5">The sequence shown here is derived from an EMBL/GenBank/DDBJ whole genome shotgun (WGS) entry which is preliminary data.</text>
</comment>
<dbReference type="EMBL" id="JAQRFO010000003">
    <property type="protein sequence ID" value="MDC9620554.1"/>
    <property type="molecule type" value="Genomic_DNA"/>
</dbReference>
<sequence length="265" mass="31396">MTYENFVLFNDIKEIINSKEYNSDITCNNNITNYIHKNKITKNIKDEIYYKVSLNGDIYIIEFNEEDTIDETVILLEGIFGYPLTYKNRNNKKYEVIKNSKNPKWFFESNYSQPVHTDEGHEKKQPSILALYCKTISKTGGNSILVDTKSIYNFLLNKYGYKVEILFNNKCINLINKNENLTKSILSTIKENIGISFSPLINNFKCTQEVYAMLKDINKFIHDKENQYRFKLKKNQCVIFSNYLYLHSRTAFPKDSNRTLYRIWF</sequence>
<accession>A0ABT5LYR0</accession>
<keyword evidence="5" id="KW-0223">Dioxygenase</keyword>
<keyword evidence="3" id="KW-0045">Antibiotic biosynthesis</keyword>
<dbReference type="InterPro" id="IPR050411">
    <property type="entry name" value="AlphaKG_dependent_hydroxylases"/>
</dbReference>
<evidence type="ECO:0000313" key="5">
    <source>
        <dbReference type="EMBL" id="MDC9620554.1"/>
    </source>
</evidence>
<evidence type="ECO:0000256" key="3">
    <source>
        <dbReference type="ARBA" id="ARBA00023194"/>
    </source>
</evidence>
<dbReference type="RefSeq" id="WP_273578438.1">
    <property type="nucleotide sequence ID" value="NZ_JAQRFO010000003.1"/>
</dbReference>
<dbReference type="InterPro" id="IPR003819">
    <property type="entry name" value="TauD/TfdA-like"/>
</dbReference>
<organism evidence="5 6">
    <name type="scientific">Xenorhabdus aichiensis</name>
    <dbReference type="NCBI Taxonomy" id="3025874"/>
    <lineage>
        <taxon>Bacteria</taxon>
        <taxon>Pseudomonadati</taxon>
        <taxon>Pseudomonadota</taxon>
        <taxon>Gammaproteobacteria</taxon>
        <taxon>Enterobacterales</taxon>
        <taxon>Morganellaceae</taxon>
        <taxon>Xenorhabdus</taxon>
    </lineage>
</organism>
<dbReference type="InterPro" id="IPR042098">
    <property type="entry name" value="TauD-like_sf"/>
</dbReference>
<protein>
    <submittedName>
        <fullName evidence="5">TauD/TfdA family dioxygenase</fullName>
    </submittedName>
</protein>
<dbReference type="Gene3D" id="3.60.130.10">
    <property type="entry name" value="Clavaminate synthase-like"/>
    <property type="match status" value="2"/>
</dbReference>
<dbReference type="Pfam" id="PF02668">
    <property type="entry name" value="TauD"/>
    <property type="match status" value="1"/>
</dbReference>
<reference evidence="5 6" key="1">
    <citation type="submission" date="2023-02" db="EMBL/GenBank/DDBJ databases">
        <title>Entomopathogenic bacteria.</title>
        <authorList>
            <person name="Machado R.A."/>
        </authorList>
    </citation>
    <scope>NUCLEOTIDE SEQUENCE [LARGE SCALE GENOMIC DNA]</scope>
    <source>
        <strain evidence="5 6">XENO-7</strain>
    </source>
</reference>
<dbReference type="PANTHER" id="PTHR10696:SF56">
    <property type="entry name" value="TAUD_TFDA-LIKE DOMAIN-CONTAINING PROTEIN"/>
    <property type="match status" value="1"/>
</dbReference>
<evidence type="ECO:0000256" key="2">
    <source>
        <dbReference type="ARBA" id="ARBA00023002"/>
    </source>
</evidence>
<dbReference type="Proteomes" id="UP001214757">
    <property type="component" value="Unassembled WGS sequence"/>
</dbReference>
<name>A0ABT5LYR0_9GAMM</name>
<evidence type="ECO:0000256" key="1">
    <source>
        <dbReference type="ARBA" id="ARBA00001954"/>
    </source>
</evidence>